<evidence type="ECO:0000313" key="12">
    <source>
        <dbReference type="EMBL" id="KAK2569750.1"/>
    </source>
</evidence>
<dbReference type="GO" id="GO:0006679">
    <property type="term" value="P:glucosylceramide biosynthetic process"/>
    <property type="evidence" value="ECO:0007669"/>
    <property type="project" value="TreeGrafter"/>
</dbReference>
<evidence type="ECO:0000256" key="8">
    <source>
        <dbReference type="ARBA" id="ARBA00022692"/>
    </source>
</evidence>
<keyword evidence="10 11" id="KW-0472">Membrane</keyword>
<dbReference type="EC" id="2.4.1.80" evidence="5"/>
<evidence type="ECO:0000256" key="1">
    <source>
        <dbReference type="ARBA" id="ARBA00004141"/>
    </source>
</evidence>
<gene>
    <name evidence="12" type="ORF">P5673_005588</name>
</gene>
<dbReference type="PANTHER" id="PTHR12726:SF0">
    <property type="entry name" value="CERAMIDE GLUCOSYLTRANSFERASE"/>
    <property type="match status" value="1"/>
</dbReference>
<dbReference type="EMBL" id="JARQWQ010000009">
    <property type="protein sequence ID" value="KAK2569750.1"/>
    <property type="molecule type" value="Genomic_DNA"/>
</dbReference>
<dbReference type="SUPFAM" id="SSF53448">
    <property type="entry name" value="Nucleotide-diphospho-sugar transferases"/>
    <property type="match status" value="1"/>
</dbReference>
<evidence type="ECO:0000313" key="13">
    <source>
        <dbReference type="Proteomes" id="UP001249851"/>
    </source>
</evidence>
<keyword evidence="9 11" id="KW-1133">Transmembrane helix</keyword>
<comment type="similarity">
    <text evidence="4">Belongs to the glycosyltransferase 2 family.</text>
</comment>
<dbReference type="GO" id="GO:0008120">
    <property type="term" value="F:ceramide glucosyltransferase activity"/>
    <property type="evidence" value="ECO:0007669"/>
    <property type="project" value="UniProtKB-EC"/>
</dbReference>
<evidence type="ECO:0000256" key="9">
    <source>
        <dbReference type="ARBA" id="ARBA00022989"/>
    </source>
</evidence>
<dbReference type="PANTHER" id="PTHR12726">
    <property type="entry name" value="CERAMIDE GLUCOSYLTRANSFERASE"/>
    <property type="match status" value="1"/>
</dbReference>
<dbReference type="InterPro" id="IPR025993">
    <property type="entry name" value="Ceramide_glucosylTrfase"/>
</dbReference>
<comment type="pathway">
    <text evidence="2">Lipid metabolism; sphingolipid metabolism.</text>
</comment>
<keyword evidence="7" id="KW-0808">Transferase</keyword>
<reference evidence="12" key="2">
    <citation type="journal article" date="2023" name="Science">
        <title>Genomic signatures of disease resistance in endangered staghorn corals.</title>
        <authorList>
            <person name="Vollmer S.V."/>
            <person name="Selwyn J.D."/>
            <person name="Despard B.A."/>
            <person name="Roesel C.L."/>
        </authorList>
    </citation>
    <scope>NUCLEOTIDE SEQUENCE</scope>
    <source>
        <strain evidence="12">K2</strain>
    </source>
</reference>
<comment type="caution">
    <text evidence="12">The sequence shown here is derived from an EMBL/GenBank/DDBJ whole genome shotgun (WGS) entry which is preliminary data.</text>
</comment>
<dbReference type="Gene3D" id="3.90.550.10">
    <property type="entry name" value="Spore Coat Polysaccharide Biosynthesis Protein SpsA, Chain A"/>
    <property type="match status" value="1"/>
</dbReference>
<dbReference type="Proteomes" id="UP001249851">
    <property type="component" value="Unassembled WGS sequence"/>
</dbReference>
<keyword evidence="6" id="KW-0328">Glycosyltransferase</keyword>
<reference evidence="12" key="1">
    <citation type="journal article" date="2023" name="G3 (Bethesda)">
        <title>Whole genome assembly and annotation of the endangered Caribbean coral Acropora cervicornis.</title>
        <authorList>
            <person name="Selwyn J.D."/>
            <person name="Vollmer S.V."/>
        </authorList>
    </citation>
    <scope>NUCLEOTIDE SEQUENCE</scope>
    <source>
        <strain evidence="12">K2</strain>
    </source>
</reference>
<comment type="pathway">
    <text evidence="3">Sphingolipid metabolism.</text>
</comment>
<feature type="transmembrane region" description="Helical" evidence="11">
    <location>
        <begin position="383"/>
        <end position="404"/>
    </location>
</feature>
<feature type="transmembrane region" description="Helical" evidence="11">
    <location>
        <begin position="344"/>
        <end position="363"/>
    </location>
</feature>
<evidence type="ECO:0000256" key="10">
    <source>
        <dbReference type="ARBA" id="ARBA00023136"/>
    </source>
</evidence>
<dbReference type="CDD" id="cd02520">
    <property type="entry name" value="Glucosylceramide_synthase"/>
    <property type="match status" value="1"/>
</dbReference>
<evidence type="ECO:0000256" key="5">
    <source>
        <dbReference type="ARBA" id="ARBA00012699"/>
    </source>
</evidence>
<evidence type="ECO:0000256" key="7">
    <source>
        <dbReference type="ARBA" id="ARBA00022679"/>
    </source>
</evidence>
<feature type="transmembrane region" description="Helical" evidence="11">
    <location>
        <begin position="26"/>
        <end position="47"/>
    </location>
</feature>
<evidence type="ECO:0000256" key="4">
    <source>
        <dbReference type="ARBA" id="ARBA00006739"/>
    </source>
</evidence>
<name>A0AAD9VDB9_ACRCE</name>
<evidence type="ECO:0000256" key="6">
    <source>
        <dbReference type="ARBA" id="ARBA00022676"/>
    </source>
</evidence>
<dbReference type="AlphaFoldDB" id="A0AAD9VDB9"/>
<dbReference type="Pfam" id="PF13506">
    <property type="entry name" value="Glyco_transf_21"/>
    <property type="match status" value="1"/>
</dbReference>
<accession>A0AAD9VDB9</accession>
<dbReference type="InterPro" id="IPR029044">
    <property type="entry name" value="Nucleotide-diphossugar_trans"/>
</dbReference>
<protein>
    <recommendedName>
        <fullName evidence="5">ceramide glucosyltransferase</fullName>
        <ecNumber evidence="5">2.4.1.80</ecNumber>
    </recommendedName>
</protein>
<comment type="subcellular location">
    <subcellularLocation>
        <location evidence="1">Membrane</location>
        <topology evidence="1">Multi-pass membrane protein</topology>
    </subcellularLocation>
</comment>
<organism evidence="12 13">
    <name type="scientific">Acropora cervicornis</name>
    <name type="common">Staghorn coral</name>
    <dbReference type="NCBI Taxonomy" id="6130"/>
    <lineage>
        <taxon>Eukaryota</taxon>
        <taxon>Metazoa</taxon>
        <taxon>Cnidaria</taxon>
        <taxon>Anthozoa</taxon>
        <taxon>Hexacorallia</taxon>
        <taxon>Scleractinia</taxon>
        <taxon>Astrocoeniina</taxon>
        <taxon>Acroporidae</taxon>
        <taxon>Acropora</taxon>
    </lineage>
</organism>
<keyword evidence="8 11" id="KW-0812">Transmembrane</keyword>
<keyword evidence="13" id="KW-1185">Reference proteome</keyword>
<dbReference type="GO" id="GO:0016020">
    <property type="term" value="C:membrane"/>
    <property type="evidence" value="ECO:0007669"/>
    <property type="project" value="UniProtKB-SubCell"/>
</dbReference>
<evidence type="ECO:0000256" key="11">
    <source>
        <dbReference type="SAM" id="Phobius"/>
    </source>
</evidence>
<proteinExistence type="inferred from homology"/>
<sequence>MHPTISNMASQFASVDDLYAPSAIDFLAMIFILLWILLAVFHLVSIVTGKIYLHNSTTATNNKEMPGVSILKPLVGEEPNLLKNLQTFFELNYPKFEILICLQDELDPAVKIVRQLMEAYPLVNSRLFTGRLLLSDSLELLLYSLNSLAAKTIGVNPKINNMNQGYKAAKYDLLWICDSNIKVHQGTLTELVSHMGPGVGMVHQIPFVTNCLDFAGCVDKVYFGTQHAFVYLLAYSLGQLCANGMSSLYSKPLLDEIGGLEVFSCYIAEDYFISKAIFKRGWKVVLSSDPAMQNPSYHSLLRYQQRMVRWTRLRLTMEPFPSVLEPLTESVVIGILASWAVSHLWAFSVAFSFIKHLLLWFFLDYMLLKTVQGPNNPLPPLWKLFLAWLFREFSWLAFFLQAACGREIEWRTSHFVLQLGGKAERLQEKCQDLGNHCC</sequence>
<evidence type="ECO:0000256" key="2">
    <source>
        <dbReference type="ARBA" id="ARBA00004760"/>
    </source>
</evidence>
<evidence type="ECO:0000256" key="3">
    <source>
        <dbReference type="ARBA" id="ARBA00004991"/>
    </source>
</evidence>